<dbReference type="Pfam" id="PF07012">
    <property type="entry name" value="Curlin_rpt"/>
    <property type="match status" value="1"/>
</dbReference>
<comment type="similarity">
    <text evidence="1">Belongs to the CsgA/CsgB family.</text>
</comment>
<name>A0ABS5KEL5_9BACT</name>
<evidence type="ECO:0000256" key="2">
    <source>
        <dbReference type="ARBA" id="ARBA00022729"/>
    </source>
</evidence>
<protein>
    <recommendedName>
        <fullName evidence="5">Curlin associated repeat-containing protein</fullName>
    </recommendedName>
</protein>
<dbReference type="EMBL" id="JAGUCN010000020">
    <property type="protein sequence ID" value="MBS2212956.1"/>
    <property type="molecule type" value="Genomic_DNA"/>
</dbReference>
<reference evidence="3 4" key="1">
    <citation type="journal article" date="2014" name="Int. J. Syst. Evol. Microbiol.">
        <title>Carboxylicivirga gen. nov. in the family Marinilabiliaceae with two novel species, Carboxylicivirga mesophila sp. nov. and Carboxylicivirga taeanensis sp. nov., and reclassification of Cytophaga fermentans as Saccharicrinis fermentans gen. nov., comb. nov.</title>
        <authorList>
            <person name="Yang S.H."/>
            <person name="Seo H.S."/>
            <person name="Woo J.H."/>
            <person name="Oh H.M."/>
            <person name="Jang H."/>
            <person name="Lee J.H."/>
            <person name="Kim S.J."/>
            <person name="Kwon K.K."/>
        </authorList>
    </citation>
    <scope>NUCLEOTIDE SEQUENCE [LARGE SCALE GENOMIC DNA]</scope>
    <source>
        <strain evidence="3 4">JCM 18290</strain>
    </source>
</reference>
<accession>A0ABS5KEL5</accession>
<evidence type="ECO:0000313" key="4">
    <source>
        <dbReference type="Proteomes" id="UP000721861"/>
    </source>
</evidence>
<organism evidence="3 4">
    <name type="scientific">Carboxylicivirga mesophila</name>
    <dbReference type="NCBI Taxonomy" id="1166478"/>
    <lineage>
        <taxon>Bacteria</taxon>
        <taxon>Pseudomonadati</taxon>
        <taxon>Bacteroidota</taxon>
        <taxon>Bacteroidia</taxon>
        <taxon>Marinilabiliales</taxon>
        <taxon>Marinilabiliaceae</taxon>
        <taxon>Carboxylicivirga</taxon>
    </lineage>
</organism>
<dbReference type="InterPro" id="IPR009742">
    <property type="entry name" value="Curlin_rpt"/>
</dbReference>
<dbReference type="Proteomes" id="UP000721861">
    <property type="component" value="Unassembled WGS sequence"/>
</dbReference>
<evidence type="ECO:0000256" key="1">
    <source>
        <dbReference type="ARBA" id="ARBA00009766"/>
    </source>
</evidence>
<evidence type="ECO:0000313" key="3">
    <source>
        <dbReference type="EMBL" id="MBS2212956.1"/>
    </source>
</evidence>
<gene>
    <name evidence="3" type="ORF">KEM09_16170</name>
</gene>
<dbReference type="RefSeq" id="WP_212229851.1">
    <property type="nucleotide sequence ID" value="NZ_JAGUCN010000020.1"/>
</dbReference>
<sequence>MKKVVNLLTVLFVIGISVHSQSKEGLLTIPQAKVEDSGNAAFIMQIGVDNDASVYQNGQNNEALVTQLGNSHTTTVTQNGNNNSANSILVGYGQNENINQQGDNNTKSTIKFGNANPNANSMFIQRGNGHSVTYVQYEGAPGVKVEQKGNAGTVLIKQGRIGSF</sequence>
<proteinExistence type="inferred from homology"/>
<keyword evidence="2" id="KW-0732">Signal</keyword>
<evidence type="ECO:0008006" key="5">
    <source>
        <dbReference type="Google" id="ProtNLM"/>
    </source>
</evidence>
<comment type="caution">
    <text evidence="3">The sequence shown here is derived from an EMBL/GenBank/DDBJ whole genome shotgun (WGS) entry which is preliminary data.</text>
</comment>
<keyword evidence="4" id="KW-1185">Reference proteome</keyword>